<keyword evidence="3" id="KW-1185">Reference proteome</keyword>
<comment type="caution">
    <text evidence="2">The sequence shown here is derived from an EMBL/GenBank/DDBJ whole genome shotgun (WGS) entry which is preliminary data.</text>
</comment>
<name>A0ABN7NNF2_TIMPD</name>
<feature type="transmembrane region" description="Helical" evidence="1">
    <location>
        <begin position="44"/>
        <end position="62"/>
    </location>
</feature>
<keyword evidence="1" id="KW-0812">Transmembrane</keyword>
<gene>
    <name evidence="2" type="ORF">TPAB3V08_LOCUS3909</name>
</gene>
<sequence>MRFADDWKKVKQLYMKWEGKIKIFSEGYVLQPQHHKNKVQPSKVGVSLVRVTVLPLFTLFLIPQQNAAFTMLAVKVFLITKSGIVISEANCKLTLENASCPIQMTKDKINTRYTILD</sequence>
<evidence type="ECO:0000313" key="2">
    <source>
        <dbReference type="EMBL" id="CAG2056926.1"/>
    </source>
</evidence>
<accession>A0ABN7NNF2</accession>
<dbReference type="Proteomes" id="UP001153148">
    <property type="component" value="Unassembled WGS sequence"/>
</dbReference>
<dbReference type="EMBL" id="CAJPIN010004593">
    <property type="protein sequence ID" value="CAG2056926.1"/>
    <property type="molecule type" value="Genomic_DNA"/>
</dbReference>
<evidence type="ECO:0000256" key="1">
    <source>
        <dbReference type="SAM" id="Phobius"/>
    </source>
</evidence>
<protein>
    <submittedName>
        <fullName evidence="2">Uncharacterized protein</fullName>
    </submittedName>
</protein>
<evidence type="ECO:0000313" key="3">
    <source>
        <dbReference type="Proteomes" id="UP001153148"/>
    </source>
</evidence>
<proteinExistence type="predicted"/>
<keyword evidence="1" id="KW-1133">Transmembrane helix</keyword>
<reference evidence="2" key="1">
    <citation type="submission" date="2021-03" db="EMBL/GenBank/DDBJ databases">
        <authorList>
            <person name="Tran Van P."/>
        </authorList>
    </citation>
    <scope>NUCLEOTIDE SEQUENCE</scope>
</reference>
<organism evidence="2 3">
    <name type="scientific">Timema podura</name>
    <name type="common">Walking stick</name>
    <dbReference type="NCBI Taxonomy" id="61482"/>
    <lineage>
        <taxon>Eukaryota</taxon>
        <taxon>Metazoa</taxon>
        <taxon>Ecdysozoa</taxon>
        <taxon>Arthropoda</taxon>
        <taxon>Hexapoda</taxon>
        <taxon>Insecta</taxon>
        <taxon>Pterygota</taxon>
        <taxon>Neoptera</taxon>
        <taxon>Polyneoptera</taxon>
        <taxon>Phasmatodea</taxon>
        <taxon>Timematodea</taxon>
        <taxon>Timematoidea</taxon>
        <taxon>Timematidae</taxon>
        <taxon>Timema</taxon>
    </lineage>
</organism>
<keyword evidence="1" id="KW-0472">Membrane</keyword>